<evidence type="ECO:0000256" key="9">
    <source>
        <dbReference type="ARBA" id="ARBA00076414"/>
    </source>
</evidence>
<dbReference type="InterPro" id="IPR013805">
    <property type="entry name" value="GrpE_CC"/>
</dbReference>
<reference evidence="15 16" key="1">
    <citation type="submission" date="2016-11" db="EMBL/GenBank/DDBJ databases">
        <authorList>
            <person name="Jaros S."/>
            <person name="Januszkiewicz K."/>
            <person name="Wedrychowicz H."/>
        </authorList>
    </citation>
    <scope>NUCLEOTIDE SEQUENCE [LARGE SCALE GENOMIC DNA]</scope>
    <source>
        <strain evidence="15 16">DSM 46144</strain>
    </source>
</reference>
<evidence type="ECO:0000256" key="8">
    <source>
        <dbReference type="ARBA" id="ARBA00072274"/>
    </source>
</evidence>
<comment type="subcellular location">
    <subcellularLocation>
        <location evidence="1 10">Cytoplasm</location>
    </subcellularLocation>
</comment>
<dbReference type="PANTHER" id="PTHR21237:SF23">
    <property type="entry name" value="GRPE PROTEIN HOMOLOG, MITOCHONDRIAL"/>
    <property type="match status" value="1"/>
</dbReference>
<evidence type="ECO:0000256" key="1">
    <source>
        <dbReference type="ARBA" id="ARBA00004496"/>
    </source>
</evidence>
<dbReference type="HAMAP" id="MF_01151">
    <property type="entry name" value="GrpE"/>
    <property type="match status" value="1"/>
</dbReference>
<dbReference type="Gene3D" id="2.30.22.10">
    <property type="entry name" value="Head domain of nucleotide exchange factor GrpE"/>
    <property type="match status" value="1"/>
</dbReference>
<feature type="region of interest" description="Disordered" evidence="14">
    <location>
        <begin position="1"/>
        <end position="96"/>
    </location>
</feature>
<dbReference type="PRINTS" id="PR00773">
    <property type="entry name" value="GRPEPROTEIN"/>
</dbReference>
<evidence type="ECO:0000256" key="5">
    <source>
        <dbReference type="ARBA" id="ARBA00023016"/>
    </source>
</evidence>
<evidence type="ECO:0000256" key="10">
    <source>
        <dbReference type="HAMAP-Rule" id="MF_01151"/>
    </source>
</evidence>
<dbReference type="GO" id="GO:0042803">
    <property type="term" value="F:protein homodimerization activity"/>
    <property type="evidence" value="ECO:0007669"/>
    <property type="project" value="InterPro"/>
</dbReference>
<dbReference type="FunFam" id="2.30.22.10:FF:000001">
    <property type="entry name" value="Protein GrpE"/>
    <property type="match status" value="1"/>
</dbReference>
<dbReference type="InterPro" id="IPR009012">
    <property type="entry name" value="GrpE_head"/>
</dbReference>
<dbReference type="GO" id="GO:0006457">
    <property type="term" value="P:protein folding"/>
    <property type="evidence" value="ECO:0007669"/>
    <property type="project" value="InterPro"/>
</dbReference>
<evidence type="ECO:0000256" key="14">
    <source>
        <dbReference type="SAM" id="MobiDB-lite"/>
    </source>
</evidence>
<dbReference type="GO" id="GO:0000774">
    <property type="term" value="F:adenyl-nucleotide exchange factor activity"/>
    <property type="evidence" value="ECO:0007669"/>
    <property type="project" value="InterPro"/>
</dbReference>
<evidence type="ECO:0000313" key="16">
    <source>
        <dbReference type="Proteomes" id="UP000184440"/>
    </source>
</evidence>
<dbReference type="OrthoDB" id="5191115at2"/>
<dbReference type="GO" id="GO:0005737">
    <property type="term" value="C:cytoplasm"/>
    <property type="evidence" value="ECO:0007669"/>
    <property type="project" value="UniProtKB-SubCell"/>
</dbReference>
<dbReference type="InterPro" id="IPR000740">
    <property type="entry name" value="GrpE"/>
</dbReference>
<evidence type="ECO:0000256" key="3">
    <source>
        <dbReference type="ARBA" id="ARBA00011738"/>
    </source>
</evidence>
<name>A0A1M7RDJ0_9ACTN</name>
<dbReference type="GO" id="GO:0051087">
    <property type="term" value="F:protein-folding chaperone binding"/>
    <property type="evidence" value="ECO:0007669"/>
    <property type="project" value="InterPro"/>
</dbReference>
<evidence type="ECO:0000256" key="2">
    <source>
        <dbReference type="ARBA" id="ARBA00009054"/>
    </source>
</evidence>
<protein>
    <recommendedName>
        <fullName evidence="8 10">Protein GrpE</fullName>
    </recommendedName>
    <alternativeName>
        <fullName evidence="9 10">HSP-70 cofactor</fullName>
    </alternativeName>
</protein>
<gene>
    <name evidence="10" type="primary">grpE</name>
    <name evidence="15" type="ORF">SAMN05443668_11063</name>
</gene>
<evidence type="ECO:0000256" key="7">
    <source>
        <dbReference type="ARBA" id="ARBA00053401"/>
    </source>
</evidence>
<evidence type="ECO:0000256" key="4">
    <source>
        <dbReference type="ARBA" id="ARBA00022490"/>
    </source>
</evidence>
<dbReference type="CDD" id="cd00446">
    <property type="entry name" value="GrpE"/>
    <property type="match status" value="1"/>
</dbReference>
<keyword evidence="6 10" id="KW-0143">Chaperone</keyword>
<dbReference type="NCBIfam" id="NF010761">
    <property type="entry name" value="PRK14164.1"/>
    <property type="match status" value="1"/>
</dbReference>
<sequence>MSTTNDGHSEEQPKVVIRDRRRIDPETGAPRVEAVSSLGGDTAGAAAPAAPAGDGPSDGGSKVDTAAGSPAAAHDSVGEGGGMSATEVSEQTADGGEAAAKLTVELAERTADLKRVTAEYANYRRRVERDRQVVAEQATGAVLTALLPVLDDLDRARAHGDLTGPFGAVAEQLVAILTKLGLNAFGEKGDPFDPTYHEAVAHTTSPDVTETACIDVLRKGYTFGDRLLRAAMVAVADPASPAGDSASEQSGSGANITGVETSGESSAE</sequence>
<dbReference type="AlphaFoldDB" id="A0A1M7RDJ0"/>
<feature type="coiled-coil region" evidence="13">
    <location>
        <begin position="106"/>
        <end position="133"/>
    </location>
</feature>
<keyword evidence="13" id="KW-0175">Coiled coil</keyword>
<accession>A0A1M7RDJ0</accession>
<organism evidence="15 16">
    <name type="scientific">Cryptosporangium aurantiacum</name>
    <dbReference type="NCBI Taxonomy" id="134849"/>
    <lineage>
        <taxon>Bacteria</taxon>
        <taxon>Bacillati</taxon>
        <taxon>Actinomycetota</taxon>
        <taxon>Actinomycetes</taxon>
        <taxon>Cryptosporangiales</taxon>
        <taxon>Cryptosporangiaceae</taxon>
        <taxon>Cryptosporangium</taxon>
    </lineage>
</organism>
<dbReference type="Gene3D" id="3.90.20.20">
    <property type="match status" value="1"/>
</dbReference>
<feature type="compositionally biased region" description="Basic and acidic residues" evidence="14">
    <location>
        <begin position="7"/>
        <end position="25"/>
    </location>
</feature>
<comment type="function">
    <text evidence="7 10 11">Participates actively in the response to hyperosmotic and heat shock by preventing the aggregation of stress-denatured proteins, in association with DnaK and GrpE. It is the nucleotide exchange factor for DnaK and may function as a thermosensor. Unfolded proteins bind initially to DnaJ; upon interaction with the DnaJ-bound protein, DnaK hydrolyzes its bound ATP, resulting in the formation of a stable complex. GrpE releases ADP from DnaK; ATP binding to DnaK triggers the release of the substrate protein, thus completing the reaction cycle. Several rounds of ATP-dependent interactions between DnaJ, DnaK and GrpE are required for fully efficient folding.</text>
</comment>
<keyword evidence="16" id="KW-1185">Reference proteome</keyword>
<evidence type="ECO:0000256" key="11">
    <source>
        <dbReference type="RuleBase" id="RU000639"/>
    </source>
</evidence>
<evidence type="ECO:0000313" key="15">
    <source>
        <dbReference type="EMBL" id="SHN44108.1"/>
    </source>
</evidence>
<keyword evidence="4 10" id="KW-0963">Cytoplasm</keyword>
<dbReference type="PANTHER" id="PTHR21237">
    <property type="entry name" value="GRPE PROTEIN"/>
    <property type="match status" value="1"/>
</dbReference>
<proteinExistence type="inferred from homology"/>
<evidence type="ECO:0000256" key="12">
    <source>
        <dbReference type="RuleBase" id="RU004478"/>
    </source>
</evidence>
<dbReference type="STRING" id="134849.SAMN05443668_11063"/>
<feature type="compositionally biased region" description="Polar residues" evidence="14">
    <location>
        <begin position="247"/>
        <end position="268"/>
    </location>
</feature>
<feature type="region of interest" description="Disordered" evidence="14">
    <location>
        <begin position="238"/>
        <end position="268"/>
    </location>
</feature>
<dbReference type="RefSeq" id="WP_073261110.1">
    <property type="nucleotide sequence ID" value="NZ_FRCS01000010.1"/>
</dbReference>
<evidence type="ECO:0000256" key="13">
    <source>
        <dbReference type="SAM" id="Coils"/>
    </source>
</evidence>
<feature type="compositionally biased region" description="Low complexity" evidence="14">
    <location>
        <begin position="39"/>
        <end position="55"/>
    </location>
</feature>
<dbReference type="SUPFAM" id="SSF51064">
    <property type="entry name" value="Head domain of nucleotide exchange factor GrpE"/>
    <property type="match status" value="1"/>
</dbReference>
<dbReference type="GO" id="GO:0051082">
    <property type="term" value="F:unfolded protein binding"/>
    <property type="evidence" value="ECO:0007669"/>
    <property type="project" value="TreeGrafter"/>
</dbReference>
<evidence type="ECO:0000256" key="6">
    <source>
        <dbReference type="ARBA" id="ARBA00023186"/>
    </source>
</evidence>
<keyword evidence="5 10" id="KW-0346">Stress response</keyword>
<comment type="similarity">
    <text evidence="2 10 12">Belongs to the GrpE family.</text>
</comment>
<dbReference type="SUPFAM" id="SSF58014">
    <property type="entry name" value="Coiled-coil domain of nucleotide exchange factor GrpE"/>
    <property type="match status" value="1"/>
</dbReference>
<dbReference type="Pfam" id="PF01025">
    <property type="entry name" value="GrpE"/>
    <property type="match status" value="1"/>
</dbReference>
<dbReference type="Proteomes" id="UP000184440">
    <property type="component" value="Unassembled WGS sequence"/>
</dbReference>
<comment type="subunit">
    <text evidence="3 10">Homodimer.</text>
</comment>
<dbReference type="EMBL" id="FRCS01000010">
    <property type="protein sequence ID" value="SHN44108.1"/>
    <property type="molecule type" value="Genomic_DNA"/>
</dbReference>
<dbReference type="PROSITE" id="PS01071">
    <property type="entry name" value="GRPE"/>
    <property type="match status" value="1"/>
</dbReference>